<keyword evidence="4" id="KW-1185">Reference proteome</keyword>
<dbReference type="Pfam" id="PF14742">
    <property type="entry name" value="GDE_N_bis"/>
    <property type="match status" value="1"/>
</dbReference>
<evidence type="ECO:0000256" key="1">
    <source>
        <dbReference type="SAM" id="MobiDB-lite"/>
    </source>
</evidence>
<dbReference type="Gene3D" id="1.50.10.10">
    <property type="match status" value="1"/>
</dbReference>
<dbReference type="RefSeq" id="WP_343919693.1">
    <property type="nucleotide sequence ID" value="NZ_BAAAKK010000005.1"/>
</dbReference>
<protein>
    <submittedName>
        <fullName evidence="3">Glycogen debranching N-terminal domain-containing protein</fullName>
    </submittedName>
</protein>
<feature type="domain" description="Putative glycogen debranching enzyme N-terminal" evidence="2">
    <location>
        <begin position="24"/>
        <end position="158"/>
    </location>
</feature>
<evidence type="ECO:0000259" key="2">
    <source>
        <dbReference type="Pfam" id="PF14742"/>
    </source>
</evidence>
<sequence length="631" mass="67025">MHLELDAKGGRAPLLHDELVALSAPTQAWSRRDGTMDGPAHGVFHGDWRWVRGLELLVDGRSVEHLSTAEERGWTVFRAVARDLDGGTSSRVLVERMRGVEQGGLVERVTLVNGRDVEVAAVIELRLDLELAPIATVRDGRPEPVRIDLRIEDGSAVVTDGIRSLRCSSARGAISIDGHRVSATRSVVVQPGDWATLSIELAVDDPHTLARGPLTASLPAPRSTGRPELDRWAARAVADLEDLSLDLGHGPFPAAAAPWELGLRARDALVAARLALPLGAAIAEGTLRTLATRQGVLHDPATGEEPGRIPHELRDDGDASTAVFGASVDATPLWIVLLHDTWAAGMPTESARELRTALHAALGWLAARTGEGFLADPGDTEVRAGVQAIACRAAVGAADLLDALGDDGDEWRAWAARLRSRFRESFWTELEGERTPVAAIDRNGAALDRLGAELGQLLGARILDPDDEELVASMLLDERIASGFGLRSLSADDACYWPMLEHGGAISPHETGVAIEGLLLAGHDAEARALAEELLVASRAFDGRLPALYAGYGVEDVAAPLPFPGACTPHASSAATAVIAHRALDERPRIARVERTKRHLAVVERAAEAGGPSARSGSAPRPQLRLVSPEG</sequence>
<dbReference type="EMBL" id="BAAAKK010000005">
    <property type="protein sequence ID" value="GAA1423751.1"/>
    <property type="molecule type" value="Genomic_DNA"/>
</dbReference>
<reference evidence="4" key="1">
    <citation type="journal article" date="2019" name="Int. J. Syst. Evol. Microbiol.">
        <title>The Global Catalogue of Microorganisms (GCM) 10K type strain sequencing project: providing services to taxonomists for standard genome sequencing and annotation.</title>
        <authorList>
            <consortium name="The Broad Institute Genomics Platform"/>
            <consortium name="The Broad Institute Genome Sequencing Center for Infectious Disease"/>
            <person name="Wu L."/>
            <person name="Ma J."/>
        </authorList>
    </citation>
    <scope>NUCLEOTIDE SEQUENCE [LARGE SCALE GENOMIC DNA]</scope>
    <source>
        <strain evidence="4">JCM 12398</strain>
    </source>
</reference>
<evidence type="ECO:0000313" key="3">
    <source>
        <dbReference type="EMBL" id="GAA1423751.1"/>
    </source>
</evidence>
<name>A0ABP4JMV3_9MICO</name>
<evidence type="ECO:0000313" key="4">
    <source>
        <dbReference type="Proteomes" id="UP001501266"/>
    </source>
</evidence>
<comment type="caution">
    <text evidence="3">The sequence shown here is derived from an EMBL/GenBank/DDBJ whole genome shotgun (WGS) entry which is preliminary data.</text>
</comment>
<proteinExistence type="predicted"/>
<feature type="region of interest" description="Disordered" evidence="1">
    <location>
        <begin position="606"/>
        <end position="631"/>
    </location>
</feature>
<organism evidence="3 4">
    <name type="scientific">Agrococcus citreus</name>
    <dbReference type="NCBI Taxonomy" id="84643"/>
    <lineage>
        <taxon>Bacteria</taxon>
        <taxon>Bacillati</taxon>
        <taxon>Actinomycetota</taxon>
        <taxon>Actinomycetes</taxon>
        <taxon>Micrococcales</taxon>
        <taxon>Microbacteriaceae</taxon>
        <taxon>Agrococcus</taxon>
    </lineage>
</organism>
<accession>A0ABP4JMV3</accession>
<dbReference type="Proteomes" id="UP001501266">
    <property type="component" value="Unassembled WGS sequence"/>
</dbReference>
<dbReference type="InterPro" id="IPR032856">
    <property type="entry name" value="GDE_N_bis"/>
</dbReference>
<dbReference type="InterPro" id="IPR008928">
    <property type="entry name" value="6-hairpin_glycosidase_sf"/>
</dbReference>
<gene>
    <name evidence="3" type="ORF">GCM10009640_18510</name>
</gene>
<dbReference type="InterPro" id="IPR012341">
    <property type="entry name" value="6hp_glycosidase-like_sf"/>
</dbReference>
<dbReference type="SUPFAM" id="SSF48208">
    <property type="entry name" value="Six-hairpin glycosidases"/>
    <property type="match status" value="1"/>
</dbReference>